<dbReference type="Proteomes" id="UP000540412">
    <property type="component" value="Unassembled WGS sequence"/>
</dbReference>
<dbReference type="SMART" id="SM00388">
    <property type="entry name" value="HisKA"/>
    <property type="match status" value="1"/>
</dbReference>
<keyword evidence="8 11" id="KW-1133">Transmembrane helix</keyword>
<dbReference type="InterPro" id="IPR036890">
    <property type="entry name" value="HATPase_C_sf"/>
</dbReference>
<evidence type="ECO:0000256" key="1">
    <source>
        <dbReference type="ARBA" id="ARBA00000085"/>
    </source>
</evidence>
<organism evidence="14 15">
    <name type="scientific">Nocardia transvalensis</name>
    <dbReference type="NCBI Taxonomy" id="37333"/>
    <lineage>
        <taxon>Bacteria</taxon>
        <taxon>Bacillati</taxon>
        <taxon>Actinomycetota</taxon>
        <taxon>Actinomycetes</taxon>
        <taxon>Mycobacteriales</taxon>
        <taxon>Nocardiaceae</taxon>
        <taxon>Nocardia</taxon>
    </lineage>
</organism>
<dbReference type="Gene3D" id="3.30.565.10">
    <property type="entry name" value="Histidine kinase-like ATPase, C-terminal domain"/>
    <property type="match status" value="1"/>
</dbReference>
<keyword evidence="5 14" id="KW-0808">Transferase</keyword>
<dbReference type="InterPro" id="IPR036097">
    <property type="entry name" value="HisK_dim/P_sf"/>
</dbReference>
<evidence type="ECO:0000256" key="5">
    <source>
        <dbReference type="ARBA" id="ARBA00022679"/>
    </source>
</evidence>
<dbReference type="EMBL" id="JACHIT010000001">
    <property type="protein sequence ID" value="MBB5913060.1"/>
    <property type="molecule type" value="Genomic_DNA"/>
</dbReference>
<evidence type="ECO:0000259" key="13">
    <source>
        <dbReference type="PROSITE" id="PS50885"/>
    </source>
</evidence>
<comment type="subcellular location">
    <subcellularLocation>
        <location evidence="2">Cell membrane</location>
    </subcellularLocation>
</comment>
<dbReference type="SUPFAM" id="SSF55874">
    <property type="entry name" value="ATPase domain of HSP90 chaperone/DNA topoisomerase II/histidine kinase"/>
    <property type="match status" value="1"/>
</dbReference>
<dbReference type="Gene3D" id="6.10.340.10">
    <property type="match status" value="1"/>
</dbReference>
<protein>
    <recommendedName>
        <fullName evidence="3">histidine kinase</fullName>
        <ecNumber evidence="3">2.7.13.3</ecNumber>
    </recommendedName>
</protein>
<evidence type="ECO:0000256" key="8">
    <source>
        <dbReference type="ARBA" id="ARBA00022989"/>
    </source>
</evidence>
<dbReference type="EC" id="2.7.13.3" evidence="3"/>
<dbReference type="Pfam" id="PF02518">
    <property type="entry name" value="HATPase_c"/>
    <property type="match status" value="1"/>
</dbReference>
<dbReference type="Gene3D" id="1.10.287.130">
    <property type="match status" value="1"/>
</dbReference>
<dbReference type="InterPro" id="IPR003594">
    <property type="entry name" value="HATPase_dom"/>
</dbReference>
<dbReference type="InterPro" id="IPR050428">
    <property type="entry name" value="TCS_sensor_his_kinase"/>
</dbReference>
<dbReference type="InterPro" id="IPR003660">
    <property type="entry name" value="HAMP_dom"/>
</dbReference>
<evidence type="ECO:0000256" key="3">
    <source>
        <dbReference type="ARBA" id="ARBA00012438"/>
    </source>
</evidence>
<comment type="caution">
    <text evidence="14">The sequence shown here is derived from an EMBL/GenBank/DDBJ whole genome shotgun (WGS) entry which is preliminary data.</text>
</comment>
<evidence type="ECO:0000256" key="10">
    <source>
        <dbReference type="ARBA" id="ARBA00023136"/>
    </source>
</evidence>
<dbReference type="InterPro" id="IPR003661">
    <property type="entry name" value="HisK_dim/P_dom"/>
</dbReference>
<feature type="transmembrane region" description="Helical" evidence="11">
    <location>
        <begin position="63"/>
        <end position="82"/>
    </location>
</feature>
<dbReference type="GO" id="GO:0000155">
    <property type="term" value="F:phosphorelay sensor kinase activity"/>
    <property type="evidence" value="ECO:0007669"/>
    <property type="project" value="InterPro"/>
</dbReference>
<proteinExistence type="predicted"/>
<comment type="catalytic activity">
    <reaction evidence="1">
        <text>ATP + protein L-histidine = ADP + protein N-phospho-L-histidine.</text>
        <dbReference type="EC" id="2.7.13.3"/>
    </reaction>
</comment>
<evidence type="ECO:0000256" key="9">
    <source>
        <dbReference type="ARBA" id="ARBA00023012"/>
    </source>
</evidence>
<gene>
    <name evidence="14" type="ORF">BJY24_001927</name>
</gene>
<evidence type="ECO:0000313" key="15">
    <source>
        <dbReference type="Proteomes" id="UP000540412"/>
    </source>
</evidence>
<dbReference type="CDD" id="cd00075">
    <property type="entry name" value="HATPase"/>
    <property type="match status" value="1"/>
</dbReference>
<feature type="transmembrane region" description="Helical" evidence="11">
    <location>
        <begin position="157"/>
        <end position="177"/>
    </location>
</feature>
<dbReference type="PANTHER" id="PTHR45436">
    <property type="entry name" value="SENSOR HISTIDINE KINASE YKOH"/>
    <property type="match status" value="1"/>
</dbReference>
<keyword evidence="4" id="KW-0597">Phosphoprotein</keyword>
<dbReference type="PRINTS" id="PR00344">
    <property type="entry name" value="BCTRLSENSOR"/>
</dbReference>
<dbReference type="SMART" id="SM00304">
    <property type="entry name" value="HAMP"/>
    <property type="match status" value="1"/>
</dbReference>
<dbReference type="SMART" id="SM00387">
    <property type="entry name" value="HATPase_c"/>
    <property type="match status" value="1"/>
</dbReference>
<dbReference type="InterPro" id="IPR005467">
    <property type="entry name" value="His_kinase_dom"/>
</dbReference>
<keyword evidence="9" id="KW-0902">Two-component regulatory system</keyword>
<evidence type="ECO:0000259" key="12">
    <source>
        <dbReference type="PROSITE" id="PS50109"/>
    </source>
</evidence>
<keyword evidence="7 14" id="KW-0418">Kinase</keyword>
<keyword evidence="15" id="KW-1185">Reference proteome</keyword>
<evidence type="ECO:0000313" key="14">
    <source>
        <dbReference type="EMBL" id="MBB5913060.1"/>
    </source>
</evidence>
<feature type="domain" description="HAMP" evidence="13">
    <location>
        <begin position="178"/>
        <end position="231"/>
    </location>
</feature>
<dbReference type="GO" id="GO:0005886">
    <property type="term" value="C:plasma membrane"/>
    <property type="evidence" value="ECO:0007669"/>
    <property type="project" value="UniProtKB-SubCell"/>
</dbReference>
<dbReference type="AlphaFoldDB" id="A0A7W9PBR0"/>
<name>A0A7W9PBR0_9NOCA</name>
<dbReference type="CDD" id="cd00082">
    <property type="entry name" value="HisKA"/>
    <property type="match status" value="1"/>
</dbReference>
<dbReference type="PROSITE" id="PS50885">
    <property type="entry name" value="HAMP"/>
    <property type="match status" value="1"/>
</dbReference>
<feature type="domain" description="Histidine kinase" evidence="12">
    <location>
        <begin position="246"/>
        <end position="456"/>
    </location>
</feature>
<dbReference type="InterPro" id="IPR004358">
    <property type="entry name" value="Sig_transdc_His_kin-like_C"/>
</dbReference>
<reference evidence="14 15" key="1">
    <citation type="submission" date="2020-08" db="EMBL/GenBank/DDBJ databases">
        <title>Sequencing the genomes of 1000 actinobacteria strains.</title>
        <authorList>
            <person name="Klenk H.-P."/>
        </authorList>
    </citation>
    <scope>NUCLEOTIDE SEQUENCE [LARGE SCALE GENOMIC DNA]</scope>
    <source>
        <strain evidence="14 15">DSM 43582</strain>
    </source>
</reference>
<accession>A0A7W9PBR0</accession>
<evidence type="ECO:0000256" key="7">
    <source>
        <dbReference type="ARBA" id="ARBA00022777"/>
    </source>
</evidence>
<dbReference type="SUPFAM" id="SSF47384">
    <property type="entry name" value="Homodimeric domain of signal transducing histidine kinase"/>
    <property type="match status" value="1"/>
</dbReference>
<sequence>MTENAGATTGRLRRPRRRSYSLRTRVAGAAALGAVIITAVLSWVSVRALERNNLAQADQELTLASRIVLMQPVIAVGVLSLVGPNKDIAVTVHEHGDVAASTSVRLPDLDPGSQTLTIDGTPFRVLTTTENQPAGRTVSMAIPLTDAYHATSEQRRWVLAAAGLAVAAAAGLGWVFGGRAVRPIVDLTREVGVRGGTGEPDAPVDSSGVREAEQLAEAVNSLLDRVNRAQAETAAALETARDFAAVSAHELRTPLTAMRTDLEVLRTLDLNEAQRTEILADLQRGQGRVETTLAALERLAAGELTNDQDHVETDVGDLVDQAAHDAMRHFPQLTVRIETDRELITRGLPTGLRLAVDNALTNSARHGGATEALVSAHRTADGYIVISVDDNGSGIPPDERSAVFERFFRGTRASKGGSGLGLALVAQQAQLHGGRSFFDDGTLGGVRLVLMLPDRALPLPLPNPQS</sequence>
<evidence type="ECO:0000256" key="11">
    <source>
        <dbReference type="SAM" id="Phobius"/>
    </source>
</evidence>
<evidence type="ECO:0000256" key="4">
    <source>
        <dbReference type="ARBA" id="ARBA00022553"/>
    </source>
</evidence>
<keyword evidence="10 11" id="KW-0472">Membrane</keyword>
<dbReference type="Pfam" id="PF00512">
    <property type="entry name" value="HisKA"/>
    <property type="match status" value="1"/>
</dbReference>
<evidence type="ECO:0000256" key="6">
    <source>
        <dbReference type="ARBA" id="ARBA00022692"/>
    </source>
</evidence>
<dbReference type="PANTHER" id="PTHR45436:SF5">
    <property type="entry name" value="SENSOR HISTIDINE KINASE TRCS"/>
    <property type="match status" value="1"/>
</dbReference>
<evidence type="ECO:0000256" key="2">
    <source>
        <dbReference type="ARBA" id="ARBA00004236"/>
    </source>
</evidence>
<keyword evidence="6 11" id="KW-0812">Transmembrane</keyword>
<feature type="transmembrane region" description="Helical" evidence="11">
    <location>
        <begin position="22"/>
        <end position="43"/>
    </location>
</feature>
<dbReference type="RefSeq" id="WP_246829448.1">
    <property type="nucleotide sequence ID" value="NZ_JACHIT010000001.1"/>
</dbReference>
<dbReference type="PROSITE" id="PS50109">
    <property type="entry name" value="HIS_KIN"/>
    <property type="match status" value="1"/>
</dbReference>